<reference evidence="5 6" key="1">
    <citation type="submission" date="2024-01" db="EMBL/GenBank/DDBJ databases">
        <title>The genome of the rayed Mediterranean limpet Patella caerulea (Linnaeus, 1758).</title>
        <authorList>
            <person name="Anh-Thu Weber A."/>
            <person name="Halstead-Nussloch G."/>
        </authorList>
    </citation>
    <scope>NUCLEOTIDE SEQUENCE [LARGE SCALE GENOMIC DNA]</scope>
    <source>
        <strain evidence="5">AATW-2023a</strain>
        <tissue evidence="5">Whole specimen</tissue>
    </source>
</reference>
<dbReference type="SUPFAM" id="SSF51445">
    <property type="entry name" value="(Trans)glycosidases"/>
    <property type="match status" value="1"/>
</dbReference>
<protein>
    <recommendedName>
        <fullName evidence="7">Beta-glucosidase</fullName>
    </recommendedName>
</protein>
<keyword evidence="3" id="KW-0326">Glycosidase</keyword>
<comment type="caution">
    <text evidence="5">The sequence shown here is derived from an EMBL/GenBank/DDBJ whole genome shotgun (WGS) entry which is preliminary data.</text>
</comment>
<keyword evidence="2" id="KW-0378">Hydrolase</keyword>
<accession>A0AAN8K9G1</accession>
<evidence type="ECO:0000256" key="2">
    <source>
        <dbReference type="ARBA" id="ARBA00022801"/>
    </source>
</evidence>
<dbReference type="InterPro" id="IPR017853">
    <property type="entry name" value="GH"/>
</dbReference>
<dbReference type="Pfam" id="PF00232">
    <property type="entry name" value="Glyco_hydro_1"/>
    <property type="match status" value="1"/>
</dbReference>
<dbReference type="GO" id="GO:0005975">
    <property type="term" value="P:carbohydrate metabolic process"/>
    <property type="evidence" value="ECO:0007669"/>
    <property type="project" value="InterPro"/>
</dbReference>
<dbReference type="AlphaFoldDB" id="A0AAN8K9G1"/>
<dbReference type="InterPro" id="IPR001360">
    <property type="entry name" value="Glyco_hydro_1"/>
</dbReference>
<evidence type="ECO:0000256" key="1">
    <source>
        <dbReference type="ARBA" id="ARBA00010838"/>
    </source>
</evidence>
<keyword evidence="6" id="KW-1185">Reference proteome</keyword>
<evidence type="ECO:0000256" key="3">
    <source>
        <dbReference type="ARBA" id="ARBA00023295"/>
    </source>
</evidence>
<evidence type="ECO:0000256" key="4">
    <source>
        <dbReference type="RuleBase" id="RU003690"/>
    </source>
</evidence>
<proteinExistence type="inferred from homology"/>
<name>A0AAN8K9G1_PATCE</name>
<dbReference type="Proteomes" id="UP001347796">
    <property type="component" value="Unassembled WGS sequence"/>
</dbReference>
<dbReference type="PANTHER" id="PTHR10353:SF36">
    <property type="entry name" value="LP05116P"/>
    <property type="match status" value="1"/>
</dbReference>
<sequence length="234" mass="26694">MTFSAADLAASLRALEFQLGWWANPIFVNGDYPNVMKDYVAEKSIRQGFSESRLPKFTADEMKANKGTFDFMGINHYSSTLVYDKPNTYSSPSYNGDQDIGEASDMCWTSSTAGWLTVNPWGMKKILSYIRVKYNNPPIYITENGMPDNELDDELRINYYTHYINQALKAVNEGSNLQGYTAWSLLDNFEWTYGYVIKFGLFQVNFTDPARTRTARKSVALFQKLIADNGFVKN</sequence>
<evidence type="ECO:0000313" key="6">
    <source>
        <dbReference type="Proteomes" id="UP001347796"/>
    </source>
</evidence>
<dbReference type="GO" id="GO:0008422">
    <property type="term" value="F:beta-glucosidase activity"/>
    <property type="evidence" value="ECO:0007669"/>
    <property type="project" value="TreeGrafter"/>
</dbReference>
<dbReference type="PANTHER" id="PTHR10353">
    <property type="entry name" value="GLYCOSYL HYDROLASE"/>
    <property type="match status" value="1"/>
</dbReference>
<dbReference type="EMBL" id="JAZGQO010000002">
    <property type="protein sequence ID" value="KAK6192766.1"/>
    <property type="molecule type" value="Genomic_DNA"/>
</dbReference>
<organism evidence="5 6">
    <name type="scientific">Patella caerulea</name>
    <name type="common">Rayed Mediterranean limpet</name>
    <dbReference type="NCBI Taxonomy" id="87958"/>
    <lineage>
        <taxon>Eukaryota</taxon>
        <taxon>Metazoa</taxon>
        <taxon>Spiralia</taxon>
        <taxon>Lophotrochozoa</taxon>
        <taxon>Mollusca</taxon>
        <taxon>Gastropoda</taxon>
        <taxon>Patellogastropoda</taxon>
        <taxon>Patelloidea</taxon>
        <taxon>Patellidae</taxon>
        <taxon>Patella</taxon>
    </lineage>
</organism>
<dbReference type="Gene3D" id="3.20.20.80">
    <property type="entry name" value="Glycosidases"/>
    <property type="match status" value="1"/>
</dbReference>
<evidence type="ECO:0000313" key="5">
    <source>
        <dbReference type="EMBL" id="KAK6192766.1"/>
    </source>
</evidence>
<comment type="similarity">
    <text evidence="1 4">Belongs to the glycosyl hydrolase 1 family.</text>
</comment>
<dbReference type="PRINTS" id="PR00131">
    <property type="entry name" value="GLHYDRLASE1"/>
</dbReference>
<evidence type="ECO:0008006" key="7">
    <source>
        <dbReference type="Google" id="ProtNLM"/>
    </source>
</evidence>
<gene>
    <name evidence="5" type="ORF">SNE40_004184</name>
</gene>